<name>A0AAD7CWQ4_MYCRO</name>
<evidence type="ECO:0000313" key="1">
    <source>
        <dbReference type="EMBL" id="KAJ7668028.1"/>
    </source>
</evidence>
<evidence type="ECO:0000313" key="2">
    <source>
        <dbReference type="Proteomes" id="UP001221757"/>
    </source>
</evidence>
<gene>
    <name evidence="1" type="ORF">B0H17DRAFT_226150</name>
</gene>
<keyword evidence="2" id="KW-1185">Reference proteome</keyword>
<protein>
    <submittedName>
        <fullName evidence="1">Uncharacterized protein</fullName>
    </submittedName>
</protein>
<sequence>RDQSPLADSNSLLTTMGYHLDGPRITHTHKRHTIIPSFLYVTFIGLKPHFSIQIGRHVHIN</sequence>
<dbReference type="Proteomes" id="UP001221757">
    <property type="component" value="Unassembled WGS sequence"/>
</dbReference>
<accession>A0AAD7CWQ4</accession>
<organism evidence="1 2">
    <name type="scientific">Mycena rosella</name>
    <name type="common">Pink bonnet</name>
    <name type="synonym">Agaricus rosellus</name>
    <dbReference type="NCBI Taxonomy" id="1033263"/>
    <lineage>
        <taxon>Eukaryota</taxon>
        <taxon>Fungi</taxon>
        <taxon>Dikarya</taxon>
        <taxon>Basidiomycota</taxon>
        <taxon>Agaricomycotina</taxon>
        <taxon>Agaricomycetes</taxon>
        <taxon>Agaricomycetidae</taxon>
        <taxon>Agaricales</taxon>
        <taxon>Marasmiineae</taxon>
        <taxon>Mycenaceae</taxon>
        <taxon>Mycena</taxon>
    </lineage>
</organism>
<reference evidence="1" key="1">
    <citation type="submission" date="2023-03" db="EMBL/GenBank/DDBJ databases">
        <title>Massive genome expansion in bonnet fungi (Mycena s.s.) driven by repeated elements and novel gene families across ecological guilds.</title>
        <authorList>
            <consortium name="Lawrence Berkeley National Laboratory"/>
            <person name="Harder C.B."/>
            <person name="Miyauchi S."/>
            <person name="Viragh M."/>
            <person name="Kuo A."/>
            <person name="Thoen E."/>
            <person name="Andreopoulos B."/>
            <person name="Lu D."/>
            <person name="Skrede I."/>
            <person name="Drula E."/>
            <person name="Henrissat B."/>
            <person name="Morin E."/>
            <person name="Kohler A."/>
            <person name="Barry K."/>
            <person name="LaButti K."/>
            <person name="Morin E."/>
            <person name="Salamov A."/>
            <person name="Lipzen A."/>
            <person name="Mereny Z."/>
            <person name="Hegedus B."/>
            <person name="Baldrian P."/>
            <person name="Stursova M."/>
            <person name="Weitz H."/>
            <person name="Taylor A."/>
            <person name="Grigoriev I.V."/>
            <person name="Nagy L.G."/>
            <person name="Martin F."/>
            <person name="Kauserud H."/>
        </authorList>
    </citation>
    <scope>NUCLEOTIDE SEQUENCE</scope>
    <source>
        <strain evidence="1">CBHHK067</strain>
    </source>
</reference>
<dbReference type="AlphaFoldDB" id="A0AAD7CWQ4"/>
<dbReference type="EMBL" id="JARKIE010000199">
    <property type="protein sequence ID" value="KAJ7668028.1"/>
    <property type="molecule type" value="Genomic_DNA"/>
</dbReference>
<comment type="caution">
    <text evidence="1">The sequence shown here is derived from an EMBL/GenBank/DDBJ whole genome shotgun (WGS) entry which is preliminary data.</text>
</comment>
<feature type="non-terminal residue" evidence="1">
    <location>
        <position position="61"/>
    </location>
</feature>
<proteinExistence type="predicted"/>